<protein>
    <submittedName>
        <fullName evidence="2 3">Uncharacterized protein</fullName>
    </submittedName>
</protein>
<dbReference type="EnsemblPlants" id="Pp3c22_11060V3.1">
    <property type="protein sequence ID" value="PAC:32903516.CDS.1"/>
    <property type="gene ID" value="Pp3c22_11060"/>
</dbReference>
<accession>A0A2K1IN29</accession>
<reference evidence="3" key="3">
    <citation type="submission" date="2020-12" db="UniProtKB">
        <authorList>
            <consortium name="EnsemblPlants"/>
        </authorList>
    </citation>
    <scope>IDENTIFICATION</scope>
</reference>
<reference evidence="2 4" key="1">
    <citation type="journal article" date="2008" name="Science">
        <title>The Physcomitrella genome reveals evolutionary insights into the conquest of land by plants.</title>
        <authorList>
            <person name="Rensing S."/>
            <person name="Lang D."/>
            <person name="Zimmer A."/>
            <person name="Terry A."/>
            <person name="Salamov A."/>
            <person name="Shapiro H."/>
            <person name="Nishiyama T."/>
            <person name="Perroud P.-F."/>
            <person name="Lindquist E."/>
            <person name="Kamisugi Y."/>
            <person name="Tanahashi T."/>
            <person name="Sakakibara K."/>
            <person name="Fujita T."/>
            <person name="Oishi K."/>
            <person name="Shin-I T."/>
            <person name="Kuroki Y."/>
            <person name="Toyoda A."/>
            <person name="Suzuki Y."/>
            <person name="Hashimoto A."/>
            <person name="Yamaguchi K."/>
            <person name="Sugano A."/>
            <person name="Kohara Y."/>
            <person name="Fujiyama A."/>
            <person name="Anterola A."/>
            <person name="Aoki S."/>
            <person name="Ashton N."/>
            <person name="Barbazuk W.B."/>
            <person name="Barker E."/>
            <person name="Bennetzen J."/>
            <person name="Bezanilla M."/>
            <person name="Blankenship R."/>
            <person name="Cho S.H."/>
            <person name="Dutcher S."/>
            <person name="Estelle M."/>
            <person name="Fawcett J.A."/>
            <person name="Gundlach H."/>
            <person name="Hanada K."/>
            <person name="Heyl A."/>
            <person name="Hicks K.A."/>
            <person name="Hugh J."/>
            <person name="Lohr M."/>
            <person name="Mayer K."/>
            <person name="Melkozernov A."/>
            <person name="Murata T."/>
            <person name="Nelson D."/>
            <person name="Pils B."/>
            <person name="Prigge M."/>
            <person name="Reiss B."/>
            <person name="Renner T."/>
            <person name="Rombauts S."/>
            <person name="Rushton P."/>
            <person name="Sanderfoot A."/>
            <person name="Schween G."/>
            <person name="Shiu S.-H."/>
            <person name="Stueber K."/>
            <person name="Theodoulou F.L."/>
            <person name="Tu H."/>
            <person name="Van de Peer Y."/>
            <person name="Verrier P.J."/>
            <person name="Waters E."/>
            <person name="Wood A."/>
            <person name="Yang L."/>
            <person name="Cove D."/>
            <person name="Cuming A."/>
            <person name="Hasebe M."/>
            <person name="Lucas S."/>
            <person name="Mishler D.B."/>
            <person name="Reski R."/>
            <person name="Grigoriev I."/>
            <person name="Quatrano R.S."/>
            <person name="Boore J.L."/>
        </authorList>
    </citation>
    <scope>NUCLEOTIDE SEQUENCE [LARGE SCALE GENOMIC DNA]</scope>
    <source>
        <strain evidence="3 4">cv. Gransden 2004</strain>
    </source>
</reference>
<dbReference type="Gramene" id="Pp3c22_11060V3.1">
    <property type="protein sequence ID" value="PAC:32903516.CDS.1"/>
    <property type="gene ID" value="Pp3c22_11060"/>
</dbReference>
<proteinExistence type="predicted"/>
<dbReference type="EMBL" id="ABEU02000022">
    <property type="protein sequence ID" value="PNR30686.1"/>
    <property type="molecule type" value="Genomic_DNA"/>
</dbReference>
<feature type="compositionally biased region" description="Basic and acidic residues" evidence="1">
    <location>
        <begin position="34"/>
        <end position="43"/>
    </location>
</feature>
<organism evidence="2">
    <name type="scientific">Physcomitrium patens</name>
    <name type="common">Spreading-leaved earth moss</name>
    <name type="synonym">Physcomitrella patens</name>
    <dbReference type="NCBI Taxonomy" id="3218"/>
    <lineage>
        <taxon>Eukaryota</taxon>
        <taxon>Viridiplantae</taxon>
        <taxon>Streptophyta</taxon>
        <taxon>Embryophyta</taxon>
        <taxon>Bryophyta</taxon>
        <taxon>Bryophytina</taxon>
        <taxon>Bryopsida</taxon>
        <taxon>Funariidae</taxon>
        <taxon>Funariales</taxon>
        <taxon>Funariaceae</taxon>
        <taxon>Physcomitrium</taxon>
    </lineage>
</organism>
<evidence type="ECO:0000313" key="2">
    <source>
        <dbReference type="EMBL" id="PNR30686.1"/>
    </source>
</evidence>
<feature type="compositionally biased region" description="Polar residues" evidence="1">
    <location>
        <begin position="14"/>
        <end position="23"/>
    </location>
</feature>
<feature type="region of interest" description="Disordered" evidence="1">
    <location>
        <begin position="1"/>
        <end position="91"/>
    </location>
</feature>
<name>A0A2K1IN29_PHYPA</name>
<evidence type="ECO:0000256" key="1">
    <source>
        <dbReference type="SAM" id="MobiDB-lite"/>
    </source>
</evidence>
<dbReference type="Gramene" id="Pp3c22_11060V3.2">
    <property type="protein sequence ID" value="PAC:32903517.CDS.1"/>
    <property type="gene ID" value="Pp3c22_11060"/>
</dbReference>
<evidence type="ECO:0000313" key="3">
    <source>
        <dbReference type="EnsemblPlants" id="PAC:32903516.CDS.1"/>
    </source>
</evidence>
<gene>
    <name evidence="2" type="ORF">PHYPA_027002</name>
</gene>
<dbReference type="Proteomes" id="UP000006727">
    <property type="component" value="Chromosome 22"/>
</dbReference>
<sequence length="91" mass="10083">MVSVRQGPRVVPQQRAQQIQGSSVAAAVPVADTHLQRQDKSGQDKGAGQGREERTEELSHDHGGDDDDDDETLAYYHPSPSRLRITSKNRY</sequence>
<feature type="compositionally biased region" description="Basic and acidic residues" evidence="1">
    <location>
        <begin position="50"/>
        <end position="63"/>
    </location>
</feature>
<keyword evidence="4" id="KW-1185">Reference proteome</keyword>
<dbReference type="InParanoid" id="A0A2K1IN29"/>
<dbReference type="EnsemblPlants" id="Pp3c22_11060V3.2">
    <property type="protein sequence ID" value="PAC:32903517.CDS.1"/>
    <property type="gene ID" value="Pp3c22_11060"/>
</dbReference>
<evidence type="ECO:0000313" key="4">
    <source>
        <dbReference type="Proteomes" id="UP000006727"/>
    </source>
</evidence>
<dbReference type="AlphaFoldDB" id="A0A2K1IN29"/>
<reference evidence="2 4" key="2">
    <citation type="journal article" date="2018" name="Plant J.">
        <title>The Physcomitrella patens chromosome-scale assembly reveals moss genome structure and evolution.</title>
        <authorList>
            <person name="Lang D."/>
            <person name="Ullrich K.K."/>
            <person name="Murat F."/>
            <person name="Fuchs J."/>
            <person name="Jenkins J."/>
            <person name="Haas F.B."/>
            <person name="Piednoel M."/>
            <person name="Gundlach H."/>
            <person name="Van Bel M."/>
            <person name="Meyberg R."/>
            <person name="Vives C."/>
            <person name="Morata J."/>
            <person name="Symeonidi A."/>
            <person name="Hiss M."/>
            <person name="Muchero W."/>
            <person name="Kamisugi Y."/>
            <person name="Saleh O."/>
            <person name="Blanc G."/>
            <person name="Decker E.L."/>
            <person name="van Gessel N."/>
            <person name="Grimwood J."/>
            <person name="Hayes R.D."/>
            <person name="Graham S.W."/>
            <person name="Gunter L.E."/>
            <person name="McDaniel S.F."/>
            <person name="Hoernstein S.N.W."/>
            <person name="Larsson A."/>
            <person name="Li F.W."/>
            <person name="Perroud P.F."/>
            <person name="Phillips J."/>
            <person name="Ranjan P."/>
            <person name="Rokshar D.S."/>
            <person name="Rothfels C.J."/>
            <person name="Schneider L."/>
            <person name="Shu S."/>
            <person name="Stevenson D.W."/>
            <person name="Thummler F."/>
            <person name="Tillich M."/>
            <person name="Villarreal Aguilar J.C."/>
            <person name="Widiez T."/>
            <person name="Wong G.K."/>
            <person name="Wymore A."/>
            <person name="Zhang Y."/>
            <person name="Zimmer A.D."/>
            <person name="Quatrano R.S."/>
            <person name="Mayer K.F.X."/>
            <person name="Goodstein D."/>
            <person name="Casacuberta J.M."/>
            <person name="Vandepoele K."/>
            <person name="Reski R."/>
            <person name="Cuming A.C."/>
            <person name="Tuskan G.A."/>
            <person name="Maumus F."/>
            <person name="Salse J."/>
            <person name="Schmutz J."/>
            <person name="Rensing S.A."/>
        </authorList>
    </citation>
    <scope>NUCLEOTIDE SEQUENCE [LARGE SCALE GENOMIC DNA]</scope>
    <source>
        <strain evidence="3 4">cv. Gransden 2004</strain>
    </source>
</reference>
<dbReference type="PaxDb" id="3218-PP1S121_35V6.1"/>